<evidence type="ECO:0000313" key="3">
    <source>
        <dbReference type="EMBL" id="AII87702.1"/>
    </source>
</evidence>
<proteinExistence type="predicted"/>
<dbReference type="SUPFAM" id="SSF48317">
    <property type="entry name" value="Acid phosphatase/Vanadium-dependent haloperoxidase"/>
    <property type="match status" value="1"/>
</dbReference>
<dbReference type="InterPro" id="IPR036938">
    <property type="entry name" value="PAP2/HPO_sf"/>
</dbReference>
<dbReference type="KEGG" id="ptp:RCA23_c21750"/>
<dbReference type="AlphaFoldDB" id="A0AAN0VJ60"/>
<protein>
    <recommendedName>
        <fullName evidence="2">Phosphatidic acid phosphatase type 2/haloperoxidase domain-containing protein</fullName>
    </recommendedName>
</protein>
<organism evidence="3 4">
    <name type="scientific">Planktomarina temperata RCA23</name>
    <dbReference type="NCBI Taxonomy" id="666509"/>
    <lineage>
        <taxon>Bacteria</taxon>
        <taxon>Pseudomonadati</taxon>
        <taxon>Pseudomonadota</taxon>
        <taxon>Alphaproteobacteria</taxon>
        <taxon>Rhodobacterales</taxon>
        <taxon>Paracoccaceae</taxon>
        <taxon>Planktomarina</taxon>
    </lineage>
</organism>
<name>A0AAN0VJ60_9RHOB</name>
<evidence type="ECO:0000259" key="2">
    <source>
        <dbReference type="Pfam" id="PF01569"/>
    </source>
</evidence>
<dbReference type="EMBL" id="CP003984">
    <property type="protein sequence ID" value="AII87702.1"/>
    <property type="molecule type" value="Genomic_DNA"/>
</dbReference>
<keyword evidence="1" id="KW-0472">Membrane</keyword>
<evidence type="ECO:0000313" key="4">
    <source>
        <dbReference type="Proteomes" id="UP000028680"/>
    </source>
</evidence>
<reference evidence="3 4" key="1">
    <citation type="journal article" date="2014" name="ISME J.">
        <title>Adaptation of an abundant Roseobacter RCA organism to pelagic systems revealed by genomic and transcriptomic analyses.</title>
        <authorList>
            <person name="Voget S."/>
            <person name="Wemheuer B."/>
            <person name="Brinkhoff T."/>
            <person name="Vollmers J."/>
            <person name="Dietrich S."/>
            <person name="Giebel H.A."/>
            <person name="Beardsley C."/>
            <person name="Sardemann C."/>
            <person name="Bakenhus I."/>
            <person name="Billerbeck S."/>
            <person name="Daniel R."/>
            <person name="Simon M."/>
        </authorList>
    </citation>
    <scope>NUCLEOTIDE SEQUENCE [LARGE SCALE GENOMIC DNA]</scope>
    <source>
        <strain evidence="3 4">RCA23</strain>
    </source>
</reference>
<dbReference type="Gene3D" id="1.20.144.10">
    <property type="entry name" value="Phosphatidic acid phosphatase type 2/haloperoxidase"/>
    <property type="match status" value="1"/>
</dbReference>
<dbReference type="InterPro" id="IPR000326">
    <property type="entry name" value="PAP2/HPO"/>
</dbReference>
<keyword evidence="1" id="KW-1133">Transmembrane helix</keyword>
<evidence type="ECO:0000256" key="1">
    <source>
        <dbReference type="SAM" id="Phobius"/>
    </source>
</evidence>
<gene>
    <name evidence="3" type="ORF">RCA23_c21750</name>
</gene>
<dbReference type="Proteomes" id="UP000028680">
    <property type="component" value="Chromosome"/>
</dbReference>
<feature type="domain" description="Phosphatidic acid phosphatase type 2/haloperoxidase" evidence="2">
    <location>
        <begin position="96"/>
        <end position="153"/>
    </location>
</feature>
<keyword evidence="1" id="KW-0812">Transmembrane</keyword>
<dbReference type="Pfam" id="PF01569">
    <property type="entry name" value="PAP2"/>
    <property type="match status" value="1"/>
</dbReference>
<keyword evidence="4" id="KW-1185">Reference proteome</keyword>
<accession>A0AAN0VJ60</accession>
<sequence length="154" mass="17043">MVVLIILAATFYPSDMKNDYAVSKGGHERPAIVAFEDYGRHINTLLPFVLALVLKDKEGWKQLGMITVAGILASHGPKRLLNDVEIMGTRLGQRPNSTTSKHNMPSGHSTLAGACAYFVMRRYSIWFGVIVIPVLLLTMYARVMLDKHTISATI</sequence>
<feature type="transmembrane region" description="Helical" evidence="1">
    <location>
        <begin position="123"/>
        <end position="141"/>
    </location>
</feature>